<accession>A0AAJ1S786</accession>
<comment type="caution">
    <text evidence="1">The sequence shown here is derived from an EMBL/GenBank/DDBJ whole genome shotgun (WGS) entry which is preliminary data.</text>
</comment>
<dbReference type="AlphaFoldDB" id="A0AAJ1S786"/>
<dbReference type="Proteomes" id="UP001229081">
    <property type="component" value="Unassembled WGS sequence"/>
</dbReference>
<name>A0AAJ1S786_9MYCO</name>
<evidence type="ECO:0000313" key="2">
    <source>
        <dbReference type="Proteomes" id="UP001229081"/>
    </source>
</evidence>
<evidence type="ECO:0000313" key="1">
    <source>
        <dbReference type="EMBL" id="MDP7737677.1"/>
    </source>
</evidence>
<proteinExistence type="predicted"/>
<dbReference type="EMBL" id="JAUFSA010000001">
    <property type="protein sequence ID" value="MDP7737677.1"/>
    <property type="molecule type" value="Genomic_DNA"/>
</dbReference>
<organism evidence="1 2">
    <name type="scientific">Mycobacterium paragordonae</name>
    <dbReference type="NCBI Taxonomy" id="1389713"/>
    <lineage>
        <taxon>Bacteria</taxon>
        <taxon>Bacillati</taxon>
        <taxon>Actinomycetota</taxon>
        <taxon>Actinomycetes</taxon>
        <taxon>Mycobacteriales</taxon>
        <taxon>Mycobacteriaceae</taxon>
        <taxon>Mycobacterium</taxon>
    </lineage>
</organism>
<gene>
    <name evidence="1" type="ORF">QXL92_23300</name>
</gene>
<dbReference type="RefSeq" id="WP_232004378.1">
    <property type="nucleotide sequence ID" value="NZ_JAUFSA010000001.1"/>
</dbReference>
<reference evidence="1" key="1">
    <citation type="submission" date="2023-06" db="EMBL/GenBank/DDBJ databases">
        <title>Identification of two novel mycobacterium reveal diversities and complexities of Mycobacterium gordonae clade.</title>
        <authorList>
            <person name="Matsumoto Y."/>
            <person name="Nakamura S."/>
            <person name="Motooka D."/>
            <person name="Fukushima K."/>
        </authorList>
    </citation>
    <scope>NUCLEOTIDE SEQUENCE</scope>
    <source>
        <strain evidence="1">TY812</strain>
    </source>
</reference>
<protein>
    <submittedName>
        <fullName evidence="1">Uncharacterized protein</fullName>
    </submittedName>
</protein>
<sequence length="135" mass="14263">MSTIHGVDADRRAVVVTRILGARHLVQAGLSGLNPSPEVLAAGTWVDGVHSLTAVGLAAVDRHRARAAVTDAVIAATWALFGAHDLSAGHPAPPGRQRRRDRLAQAILPRLPGGRHVWSMAERQCSPDISEQIPG</sequence>